<accession>A0A2P6NRS5</accession>
<sequence>MDDIIRVALVELEQKGTEMALGFSWALSGIFLAFRSVLAHKKVFRSFIILSVISVLLYLLSYLLFIPFLIFRIFFWIPSLYFQYDTSSTNATITTFLYNFQKIFFFLPLLGLFFFRYIHARPFDELFHYAVTDQMKRTQRDVAEDDVQDHGRGHMIDRQSPQAVALCSDKQVYDLWDDTSRLFGRLLSKLFPNQFPQSQVVSEKRHVIDENVQDSFWDSVNNLRRRLLLVLSVYFLSCLPIIGGFVFPAVSVIGFFRKFGSISSIIVGLLLFIAPSSVSIFVGSFYLGARTLVVELLEPAFSRMNMDRRERRTWTDRNQYILLGFILPFYYACSWPFVSMLSFALAQAAVSFLAVRLPMPAEETKEETKEKKEE</sequence>
<dbReference type="InParanoid" id="A0A2P6NRS5"/>
<evidence type="ECO:0000256" key="1">
    <source>
        <dbReference type="SAM" id="Phobius"/>
    </source>
</evidence>
<name>A0A2P6NRS5_9EUKA</name>
<comment type="caution">
    <text evidence="2">The sequence shown here is derived from an EMBL/GenBank/DDBJ whole genome shotgun (WGS) entry which is preliminary data.</text>
</comment>
<evidence type="ECO:0000313" key="2">
    <source>
        <dbReference type="EMBL" id="PRP86669.1"/>
    </source>
</evidence>
<evidence type="ECO:0000313" key="3">
    <source>
        <dbReference type="Proteomes" id="UP000241769"/>
    </source>
</evidence>
<keyword evidence="3" id="KW-1185">Reference proteome</keyword>
<evidence type="ECO:0008006" key="4">
    <source>
        <dbReference type="Google" id="ProtNLM"/>
    </source>
</evidence>
<dbReference type="Proteomes" id="UP000241769">
    <property type="component" value="Unassembled WGS sequence"/>
</dbReference>
<dbReference type="PANTHER" id="PTHR38421:SF1">
    <property type="entry name" value="TRANSMEMBRANE PROTEIN"/>
    <property type="match status" value="1"/>
</dbReference>
<keyword evidence="1" id="KW-0812">Transmembrane</keyword>
<gene>
    <name evidence="2" type="ORF">PROFUN_05148</name>
</gene>
<dbReference type="EMBL" id="MDYQ01000028">
    <property type="protein sequence ID" value="PRP86669.1"/>
    <property type="molecule type" value="Genomic_DNA"/>
</dbReference>
<dbReference type="AlphaFoldDB" id="A0A2P6NRS5"/>
<protein>
    <recommendedName>
        <fullName evidence="4">Transmembrane protein</fullName>
    </recommendedName>
</protein>
<proteinExistence type="predicted"/>
<dbReference type="OrthoDB" id="10041630at2759"/>
<feature type="transmembrane region" description="Helical" evidence="1">
    <location>
        <begin position="97"/>
        <end position="118"/>
    </location>
</feature>
<feature type="transmembrane region" description="Helical" evidence="1">
    <location>
        <begin position="262"/>
        <end position="293"/>
    </location>
</feature>
<feature type="transmembrane region" description="Helical" evidence="1">
    <location>
        <begin position="20"/>
        <end position="38"/>
    </location>
</feature>
<organism evidence="2 3">
    <name type="scientific">Planoprotostelium fungivorum</name>
    <dbReference type="NCBI Taxonomy" id="1890364"/>
    <lineage>
        <taxon>Eukaryota</taxon>
        <taxon>Amoebozoa</taxon>
        <taxon>Evosea</taxon>
        <taxon>Variosea</taxon>
        <taxon>Cavosteliida</taxon>
        <taxon>Cavosteliaceae</taxon>
        <taxon>Planoprotostelium</taxon>
    </lineage>
</organism>
<feature type="transmembrane region" description="Helical" evidence="1">
    <location>
        <begin position="47"/>
        <end position="77"/>
    </location>
</feature>
<dbReference type="PANTHER" id="PTHR38421">
    <property type="entry name" value="TRANSMEMBRANE PROTEIN USGS"/>
    <property type="match status" value="1"/>
</dbReference>
<keyword evidence="1" id="KW-1133">Transmembrane helix</keyword>
<keyword evidence="1" id="KW-0472">Membrane</keyword>
<reference evidence="2 3" key="1">
    <citation type="journal article" date="2018" name="Genome Biol. Evol.">
        <title>Multiple Roots of Fruiting Body Formation in Amoebozoa.</title>
        <authorList>
            <person name="Hillmann F."/>
            <person name="Forbes G."/>
            <person name="Novohradska S."/>
            <person name="Ferling I."/>
            <person name="Riege K."/>
            <person name="Groth M."/>
            <person name="Westermann M."/>
            <person name="Marz M."/>
            <person name="Spaller T."/>
            <person name="Winckler T."/>
            <person name="Schaap P."/>
            <person name="Glockner G."/>
        </authorList>
    </citation>
    <scope>NUCLEOTIDE SEQUENCE [LARGE SCALE GENOMIC DNA]</scope>
    <source>
        <strain evidence="2 3">Jena</strain>
    </source>
</reference>
<feature type="transmembrane region" description="Helical" evidence="1">
    <location>
        <begin position="227"/>
        <end position="256"/>
    </location>
</feature>